<dbReference type="GO" id="GO:0030248">
    <property type="term" value="F:cellulose binding"/>
    <property type="evidence" value="ECO:0007669"/>
    <property type="project" value="InterPro"/>
</dbReference>
<feature type="domain" description="CBM1" evidence="5">
    <location>
        <begin position="813"/>
        <end position="850"/>
    </location>
</feature>
<feature type="domain" description="CBM10" evidence="6">
    <location>
        <begin position="605"/>
        <end position="641"/>
    </location>
</feature>
<dbReference type="InterPro" id="IPR035971">
    <property type="entry name" value="CBD_sf"/>
</dbReference>
<feature type="domain" description="CBM10" evidence="6">
    <location>
        <begin position="672"/>
        <end position="716"/>
    </location>
</feature>
<dbReference type="SUPFAM" id="SSF57180">
    <property type="entry name" value="Cellulose-binding domain"/>
    <property type="match status" value="1"/>
</dbReference>
<dbReference type="InterPro" id="IPR000254">
    <property type="entry name" value="CBD"/>
</dbReference>
<keyword evidence="1 4" id="KW-0732">Signal</keyword>
<keyword evidence="2" id="KW-0677">Repeat</keyword>
<organism evidence="7 8">
    <name type="scientific">Anaeromyces robustus</name>
    <dbReference type="NCBI Taxonomy" id="1754192"/>
    <lineage>
        <taxon>Eukaryota</taxon>
        <taxon>Fungi</taxon>
        <taxon>Fungi incertae sedis</taxon>
        <taxon>Chytridiomycota</taxon>
        <taxon>Chytridiomycota incertae sedis</taxon>
        <taxon>Neocallimastigomycetes</taxon>
        <taxon>Neocallimastigales</taxon>
        <taxon>Neocallimastigaceae</taxon>
        <taxon>Anaeromyces</taxon>
    </lineage>
</organism>
<dbReference type="InterPro" id="IPR014867">
    <property type="entry name" value="Spore_coat_CotH_CotH2/3/7"/>
</dbReference>
<evidence type="ECO:0000313" key="8">
    <source>
        <dbReference type="Proteomes" id="UP000193944"/>
    </source>
</evidence>
<evidence type="ECO:0000259" key="6">
    <source>
        <dbReference type="PROSITE" id="PS51763"/>
    </source>
</evidence>
<dbReference type="GO" id="GO:0016787">
    <property type="term" value="F:hydrolase activity"/>
    <property type="evidence" value="ECO:0007669"/>
    <property type="project" value="UniProtKB-KW"/>
</dbReference>
<dbReference type="SUPFAM" id="SSF64571">
    <property type="entry name" value="Cellulose docking domain, dockering"/>
    <property type="match status" value="2"/>
</dbReference>
<dbReference type="Gene3D" id="3.90.1220.10">
    <property type="entry name" value="Cellulose docking domain, dockering"/>
    <property type="match status" value="4"/>
</dbReference>
<dbReference type="OrthoDB" id="10267127at2759"/>
<protein>
    <recommendedName>
        <fullName evidence="9">Coth-domain-containing protein</fullName>
    </recommendedName>
</protein>
<proteinExistence type="predicted"/>
<sequence>MKLNIKIISFISLFVATVFASDRDDFYENDTRAELFKKTDFIVPKFKIEISDEDYKKLFLKLQCEKDMNKRSFVRNDDCYTAPWVNLHEVAEKSLKYGYINKTIVTETDLKIIKNENITLTELESIVTKYIKEPFGEYLSYHNLISIPSDKTNDYQVNDAKLTFELDGNVSEYSVKFSLGGKGTRKFGKQGYNIKLGKKADLFGRKQIRLRADLMDPSFLRDKLSYDVCNVLDLPTLSSNYAELYINGKYMGFYVMRDAFKTSWIKQRFGDDSTKYLYTCDRSYGSSSFFNCINDDEDLRENDTDFKEFQDRLANTTTVDELKEFFDVETFTKWQVVKYLLGAWDHVNYAHNIYLYLYHDKTNGNDKWIPLLYDFDNTFGAYFSYITDLSFNEYFYYNQELEYTLHGEKYSNQLFKILKLNDKNKDVKRLIREVMIKVFNPDILLPRVDKLKNFLDPYIKLDRTRDEEGKLPGRFERATQYVEDNYTYKDFLVNTEFTNIIINQYTIQNAVVYGIKGWIIERFKYACIKNGLNCSFASKYLEDNYSENQSPEPIKYENNCKGSGLKCCSSKVKKIKGTDKYGNELGWEDNDWCFLNKEEEDIVKYCRGTKYNCCSSYVVDIHFVDETGYWSIEGGDWCLLPEDFTKNISRDEIYDPEKPEKEIPEKEIPEKEIPEKDNDFCRGTEYPCCRNKNSKVIYTDSKGDWAYENNEWCLYDFEPTCWSTELNVPCCKLRGTKVDNRFKSPDGKNVFGIEYNQKCGINDIQLCPSGGLLYSCCKKTCTIVKTENNKNFGEEDGHLCSIPYSCSENNENQCARAYEPCGGINYPNSPTCCETGYYCETRNEYYHQCYPITHFHDEELN</sequence>
<feature type="domain" description="CBM10" evidence="6">
    <location>
        <begin position="766"/>
        <end position="803"/>
    </location>
</feature>
<dbReference type="Pfam" id="PF00734">
    <property type="entry name" value="CBM_1"/>
    <property type="match status" value="1"/>
</dbReference>
<evidence type="ECO:0000256" key="4">
    <source>
        <dbReference type="SAM" id="SignalP"/>
    </source>
</evidence>
<keyword evidence="8" id="KW-1185">Reference proteome</keyword>
<reference evidence="7 8" key="1">
    <citation type="submission" date="2016-08" db="EMBL/GenBank/DDBJ databases">
        <title>A Parts List for Fungal Cellulosomes Revealed by Comparative Genomics.</title>
        <authorList>
            <consortium name="DOE Joint Genome Institute"/>
            <person name="Haitjema C.H."/>
            <person name="Gilmore S.P."/>
            <person name="Henske J.K."/>
            <person name="Solomon K.V."/>
            <person name="De Groot R."/>
            <person name="Kuo A."/>
            <person name="Mondo S.J."/>
            <person name="Salamov A.A."/>
            <person name="Labutti K."/>
            <person name="Zhao Z."/>
            <person name="Chiniquy J."/>
            <person name="Barry K."/>
            <person name="Brewer H.M."/>
            <person name="Purvine S.O."/>
            <person name="Wright A.T."/>
            <person name="Boxma B."/>
            <person name="Van Alen T."/>
            <person name="Hackstein J.H."/>
            <person name="Baker S.E."/>
            <person name="Grigoriev I.V."/>
            <person name="O'Malley M.A."/>
        </authorList>
    </citation>
    <scope>NUCLEOTIDE SEQUENCE [LARGE SCALE GENOMIC DNA]</scope>
    <source>
        <strain evidence="7 8">S4</strain>
    </source>
</reference>
<dbReference type="PANTHER" id="PTHR40050">
    <property type="entry name" value="INNER SPORE COAT PROTEIN H"/>
    <property type="match status" value="1"/>
</dbReference>
<keyword evidence="3" id="KW-0378">Hydrolase</keyword>
<gene>
    <name evidence="7" type="ORF">BCR32DRAFT_276928</name>
</gene>
<dbReference type="EMBL" id="MCFG01000048">
    <property type="protein sequence ID" value="ORX84656.1"/>
    <property type="molecule type" value="Genomic_DNA"/>
</dbReference>
<evidence type="ECO:0000256" key="2">
    <source>
        <dbReference type="ARBA" id="ARBA00022737"/>
    </source>
</evidence>
<dbReference type="AlphaFoldDB" id="A0A1Y1XGX7"/>
<dbReference type="Proteomes" id="UP000193944">
    <property type="component" value="Unassembled WGS sequence"/>
</dbReference>
<dbReference type="InterPro" id="IPR009034">
    <property type="entry name" value="Dockerin_dom_fun_sf"/>
</dbReference>
<comment type="caution">
    <text evidence="7">The sequence shown here is derived from an EMBL/GenBank/DDBJ whole genome shotgun (WGS) entry which is preliminary data.</text>
</comment>
<evidence type="ECO:0000313" key="7">
    <source>
        <dbReference type="EMBL" id="ORX84656.1"/>
    </source>
</evidence>
<dbReference type="PROSITE" id="PS51164">
    <property type="entry name" value="CBM1_2"/>
    <property type="match status" value="1"/>
</dbReference>
<reference evidence="7 8" key="2">
    <citation type="submission" date="2016-08" db="EMBL/GenBank/DDBJ databases">
        <title>Pervasive Adenine N6-methylation of Active Genes in Fungi.</title>
        <authorList>
            <consortium name="DOE Joint Genome Institute"/>
            <person name="Mondo S.J."/>
            <person name="Dannebaum R.O."/>
            <person name="Kuo R.C."/>
            <person name="Labutti K."/>
            <person name="Haridas S."/>
            <person name="Kuo A."/>
            <person name="Salamov A."/>
            <person name="Ahrendt S.R."/>
            <person name="Lipzen A."/>
            <person name="Sullivan W."/>
            <person name="Andreopoulos W.B."/>
            <person name="Clum A."/>
            <person name="Lindquist E."/>
            <person name="Daum C."/>
            <person name="Ramamoorthy G.K."/>
            <person name="Gryganskyi A."/>
            <person name="Culley D."/>
            <person name="Magnuson J.K."/>
            <person name="James T.Y."/>
            <person name="O'Malley M.A."/>
            <person name="Stajich J.E."/>
            <person name="Spatafora J.W."/>
            <person name="Visel A."/>
            <person name="Grigoriev I.V."/>
        </authorList>
    </citation>
    <scope>NUCLEOTIDE SEQUENCE [LARGE SCALE GENOMIC DNA]</scope>
    <source>
        <strain evidence="7 8">S4</strain>
    </source>
</reference>
<feature type="signal peptide" evidence="4">
    <location>
        <begin position="1"/>
        <end position="20"/>
    </location>
</feature>
<evidence type="ECO:0000259" key="5">
    <source>
        <dbReference type="PROSITE" id="PS51164"/>
    </source>
</evidence>
<dbReference type="Pfam" id="PF02013">
    <property type="entry name" value="CBM_10"/>
    <property type="match status" value="1"/>
</dbReference>
<dbReference type="SMART" id="SM00236">
    <property type="entry name" value="fCBD"/>
    <property type="match status" value="1"/>
</dbReference>
<name>A0A1Y1XGX7_9FUNG</name>
<evidence type="ECO:0000256" key="3">
    <source>
        <dbReference type="ARBA" id="ARBA00022801"/>
    </source>
</evidence>
<dbReference type="STRING" id="1754192.A0A1Y1XGX7"/>
<dbReference type="InterPro" id="IPR002883">
    <property type="entry name" value="CBM10/Dockerin_dom"/>
</dbReference>
<dbReference type="GO" id="GO:0005576">
    <property type="term" value="C:extracellular region"/>
    <property type="evidence" value="ECO:0007669"/>
    <property type="project" value="InterPro"/>
</dbReference>
<dbReference type="Pfam" id="PF08757">
    <property type="entry name" value="CotH"/>
    <property type="match status" value="1"/>
</dbReference>
<accession>A0A1Y1XGX7</accession>
<dbReference type="PANTHER" id="PTHR40050:SF1">
    <property type="entry name" value="INNER SPORE COAT PROTEIN H"/>
    <property type="match status" value="1"/>
</dbReference>
<evidence type="ECO:0000256" key="1">
    <source>
        <dbReference type="ARBA" id="ARBA00022729"/>
    </source>
</evidence>
<feature type="chain" id="PRO_5013141459" description="Coth-domain-containing protein" evidence="4">
    <location>
        <begin position="21"/>
        <end position="861"/>
    </location>
</feature>
<dbReference type="PROSITE" id="PS51763">
    <property type="entry name" value="CBM10"/>
    <property type="match status" value="3"/>
</dbReference>
<dbReference type="GO" id="GO:0005975">
    <property type="term" value="P:carbohydrate metabolic process"/>
    <property type="evidence" value="ECO:0007669"/>
    <property type="project" value="InterPro"/>
</dbReference>
<evidence type="ECO:0008006" key="9">
    <source>
        <dbReference type="Google" id="ProtNLM"/>
    </source>
</evidence>